<keyword evidence="1" id="KW-0472">Membrane</keyword>
<name>A0A848FHM8_9BURK</name>
<feature type="transmembrane region" description="Helical" evidence="1">
    <location>
        <begin position="262"/>
        <end position="283"/>
    </location>
</feature>
<evidence type="ECO:0000259" key="2">
    <source>
        <dbReference type="Pfam" id="PF00535"/>
    </source>
</evidence>
<evidence type="ECO:0000259" key="3">
    <source>
        <dbReference type="Pfam" id="PF13632"/>
    </source>
</evidence>
<protein>
    <submittedName>
        <fullName evidence="4">Glycosyltransferase family 2 protein</fullName>
    </submittedName>
</protein>
<keyword evidence="1" id="KW-1133">Transmembrane helix</keyword>
<gene>
    <name evidence="4" type="ORF">HHL10_28875</name>
</gene>
<dbReference type="AlphaFoldDB" id="A0A848FHM8"/>
<dbReference type="Pfam" id="PF13632">
    <property type="entry name" value="Glyco_trans_2_3"/>
    <property type="match status" value="1"/>
</dbReference>
<dbReference type="InterPro" id="IPR001173">
    <property type="entry name" value="Glyco_trans_2-like"/>
</dbReference>
<reference evidence="4 5" key="1">
    <citation type="submission" date="2020-04" db="EMBL/GenBank/DDBJ databases">
        <title>Azohydromonas sp. isolated from soil.</title>
        <authorList>
            <person name="Dahal R.H."/>
        </authorList>
    </citation>
    <scope>NUCLEOTIDE SEQUENCE [LARGE SCALE GENOMIC DNA]</scope>
    <source>
        <strain evidence="4 5">G-1-1-14</strain>
    </source>
</reference>
<comment type="caution">
    <text evidence="4">The sequence shown here is derived from an EMBL/GenBank/DDBJ whole genome shotgun (WGS) entry which is preliminary data.</text>
</comment>
<feature type="domain" description="Glycosyltransferase 2-like" evidence="2">
    <location>
        <begin position="4"/>
        <end position="117"/>
    </location>
</feature>
<dbReference type="InterPro" id="IPR029044">
    <property type="entry name" value="Nucleotide-diphossugar_trans"/>
</dbReference>
<evidence type="ECO:0000313" key="5">
    <source>
        <dbReference type="Proteomes" id="UP000574067"/>
    </source>
</evidence>
<dbReference type="RefSeq" id="WP_169163886.1">
    <property type="nucleotide sequence ID" value="NZ_JABBFW010000048.1"/>
</dbReference>
<dbReference type="GO" id="GO:0016740">
    <property type="term" value="F:transferase activity"/>
    <property type="evidence" value="ECO:0007669"/>
    <property type="project" value="UniProtKB-KW"/>
</dbReference>
<evidence type="ECO:0000256" key="1">
    <source>
        <dbReference type="SAM" id="Phobius"/>
    </source>
</evidence>
<keyword evidence="1" id="KW-0812">Transmembrane</keyword>
<keyword evidence="5" id="KW-1185">Reference proteome</keyword>
<proteinExistence type="predicted"/>
<dbReference type="SUPFAM" id="SSF53448">
    <property type="entry name" value="Nucleotide-diphospho-sugar transferases"/>
    <property type="match status" value="1"/>
</dbReference>
<organism evidence="4 5">
    <name type="scientific">Azohydromonas caseinilytica</name>
    <dbReference type="NCBI Taxonomy" id="2728836"/>
    <lineage>
        <taxon>Bacteria</taxon>
        <taxon>Pseudomonadati</taxon>
        <taxon>Pseudomonadota</taxon>
        <taxon>Betaproteobacteria</taxon>
        <taxon>Burkholderiales</taxon>
        <taxon>Sphaerotilaceae</taxon>
        <taxon>Azohydromonas</taxon>
    </lineage>
</organism>
<feature type="domain" description="Glycosyltransferase 2-like" evidence="3">
    <location>
        <begin position="169"/>
        <end position="267"/>
    </location>
</feature>
<dbReference type="PANTHER" id="PTHR43179:SF7">
    <property type="entry name" value="RHAMNOSYLTRANSFERASE WBBL"/>
    <property type="match status" value="1"/>
</dbReference>
<evidence type="ECO:0000313" key="4">
    <source>
        <dbReference type="EMBL" id="NML18988.1"/>
    </source>
</evidence>
<dbReference type="Gene3D" id="3.90.550.10">
    <property type="entry name" value="Spore Coat Polysaccharide Biosynthesis Protein SpsA, Chain A"/>
    <property type="match status" value="1"/>
</dbReference>
<dbReference type="Proteomes" id="UP000574067">
    <property type="component" value="Unassembled WGS sequence"/>
</dbReference>
<sequence length="319" mass="35472">MDLSIIIVNWNSKDLLADALASVQENVKGITYEVVVIDSGSFDGCAKMLSQAYPWVRFIQSDTNLGFAKANNEAYQMSTGEVLLFLNPDTKVVGNAIQDLLQVLRSRPDAGLVGPKLLNADGSVQETCIRAFPTLLNQLLDSDVLRRHFPNSSLWGKRALKTANATPQRVEALSGASIMMSRKAFERVGLFSTEYFMYSEDMDLCLKAARAGFQAYYVPTAVVVHFGGASSSQSPTSNFSAVMRLESQWRFFRKMHSARYAAAYRAAMFLASLLRISALALLLPLQALIPGKRGVVYSLRKWVARLRWTVGTQAWMRNY</sequence>
<accession>A0A848FHM8</accession>
<dbReference type="EMBL" id="JABBFW010000048">
    <property type="protein sequence ID" value="NML18988.1"/>
    <property type="molecule type" value="Genomic_DNA"/>
</dbReference>
<dbReference type="PANTHER" id="PTHR43179">
    <property type="entry name" value="RHAMNOSYLTRANSFERASE WBBL"/>
    <property type="match status" value="1"/>
</dbReference>
<keyword evidence="4" id="KW-0808">Transferase</keyword>
<dbReference type="CDD" id="cd04186">
    <property type="entry name" value="GT_2_like_c"/>
    <property type="match status" value="1"/>
</dbReference>
<dbReference type="Pfam" id="PF00535">
    <property type="entry name" value="Glycos_transf_2"/>
    <property type="match status" value="1"/>
</dbReference>